<reference evidence="2 3" key="1">
    <citation type="submission" date="2008-10" db="EMBL/GenBank/DDBJ databases">
        <title>Draft genome sequence of Collinsella stercoris (DSM 13279).</title>
        <authorList>
            <person name="Sudarsanam P."/>
            <person name="Ley R."/>
            <person name="Guruge J."/>
            <person name="Turnbaugh P.J."/>
            <person name="Mahowald M."/>
            <person name="Liep D."/>
            <person name="Gordon J."/>
        </authorList>
    </citation>
    <scope>NUCLEOTIDE SEQUENCE [LARGE SCALE GENOMIC DNA]</scope>
    <source>
        <strain evidence="2 3">DSM 13279</strain>
    </source>
</reference>
<dbReference type="STRING" id="445975.COLSTE_02433"/>
<evidence type="ECO:0000313" key="2">
    <source>
        <dbReference type="EMBL" id="EEA89400.1"/>
    </source>
</evidence>
<comment type="caution">
    <text evidence="2">The sequence shown here is derived from an EMBL/GenBank/DDBJ whole genome shotgun (WGS) entry which is preliminary data.</text>
</comment>
<sequence>MVRSQRQAKRDLAVRNVSVSLLLLGALGMLYAFIGPSTGGAGLFRHGVNGVSGLLFGLSFGCFGIYVNMGSNKGPYKGFSLSSVLVNVMFIALTCLGLFIAFTTLSDVAGDAQDGPQGVRVASYEEALDRNGSGRVPSFTPDEYEVDLFEHVGDSTPVAHISVKRGDWPRVLSELTSAEAGSTVLYYPRTQVFLGIEED</sequence>
<proteinExistence type="predicted"/>
<evidence type="ECO:0000256" key="1">
    <source>
        <dbReference type="SAM" id="Phobius"/>
    </source>
</evidence>
<accession>B6GE96</accession>
<name>B6GE96_9ACTN</name>
<feature type="transmembrane region" description="Helical" evidence="1">
    <location>
        <begin position="46"/>
        <end position="67"/>
    </location>
</feature>
<organism evidence="2 3">
    <name type="scientific">Collinsella stercoris DSM 13279</name>
    <dbReference type="NCBI Taxonomy" id="445975"/>
    <lineage>
        <taxon>Bacteria</taxon>
        <taxon>Bacillati</taxon>
        <taxon>Actinomycetota</taxon>
        <taxon>Coriobacteriia</taxon>
        <taxon>Coriobacteriales</taxon>
        <taxon>Coriobacteriaceae</taxon>
        <taxon>Collinsella</taxon>
    </lineage>
</organism>
<keyword evidence="3" id="KW-1185">Reference proteome</keyword>
<dbReference type="HOGENOM" id="CLU_1370139_0_0_11"/>
<dbReference type="RefSeq" id="WP_006722055.1">
    <property type="nucleotide sequence ID" value="NZ_CP085935.1"/>
</dbReference>
<protein>
    <submittedName>
        <fullName evidence="2">Uncharacterized protein</fullName>
    </submittedName>
</protein>
<dbReference type="EMBL" id="ABXJ01000146">
    <property type="protein sequence ID" value="EEA89400.1"/>
    <property type="molecule type" value="Genomic_DNA"/>
</dbReference>
<gene>
    <name evidence="2" type="ORF">COLSTE_02433</name>
</gene>
<feature type="transmembrane region" description="Helical" evidence="1">
    <location>
        <begin position="12"/>
        <end position="34"/>
    </location>
</feature>
<keyword evidence="1" id="KW-0472">Membrane</keyword>
<keyword evidence="1" id="KW-0812">Transmembrane</keyword>
<keyword evidence="1" id="KW-1133">Transmembrane helix</keyword>
<reference evidence="2 3" key="2">
    <citation type="submission" date="2008-10" db="EMBL/GenBank/DDBJ databases">
        <authorList>
            <person name="Fulton L."/>
            <person name="Clifton S."/>
            <person name="Fulton B."/>
            <person name="Xu J."/>
            <person name="Minx P."/>
            <person name="Pepin K.H."/>
            <person name="Johnson M."/>
            <person name="Thiruvilangam P."/>
            <person name="Bhonagiri V."/>
            <person name="Nash W.E."/>
            <person name="Mardis E.R."/>
            <person name="Wilson R.K."/>
        </authorList>
    </citation>
    <scope>NUCLEOTIDE SEQUENCE [LARGE SCALE GENOMIC DNA]</scope>
    <source>
        <strain evidence="2 3">DSM 13279</strain>
    </source>
</reference>
<feature type="transmembrane region" description="Helical" evidence="1">
    <location>
        <begin position="79"/>
        <end position="102"/>
    </location>
</feature>
<dbReference type="Proteomes" id="UP000003560">
    <property type="component" value="Unassembled WGS sequence"/>
</dbReference>
<dbReference type="OrthoDB" id="3210860at2"/>
<dbReference type="GeneID" id="98001646"/>
<dbReference type="AlphaFoldDB" id="B6GE96"/>
<evidence type="ECO:0000313" key="3">
    <source>
        <dbReference type="Proteomes" id="UP000003560"/>
    </source>
</evidence>